<accession>A0A9Q0YCW9</accession>
<proteinExistence type="predicted"/>
<protein>
    <submittedName>
        <fullName evidence="1">Uncharacterized protein</fullName>
    </submittedName>
</protein>
<dbReference type="Proteomes" id="UP001152320">
    <property type="component" value="Chromosome 22"/>
</dbReference>
<comment type="caution">
    <text evidence="1">The sequence shown here is derived from an EMBL/GenBank/DDBJ whole genome shotgun (WGS) entry which is preliminary data.</text>
</comment>
<dbReference type="EMBL" id="JAIZAY010000022">
    <property type="protein sequence ID" value="KAJ8020338.1"/>
    <property type="molecule type" value="Genomic_DNA"/>
</dbReference>
<keyword evidence="2" id="KW-1185">Reference proteome</keyword>
<evidence type="ECO:0000313" key="1">
    <source>
        <dbReference type="EMBL" id="KAJ8020338.1"/>
    </source>
</evidence>
<reference evidence="1" key="1">
    <citation type="submission" date="2021-10" db="EMBL/GenBank/DDBJ databases">
        <title>Tropical sea cucumber genome reveals ecological adaptation and Cuvierian tubules defense mechanism.</title>
        <authorList>
            <person name="Chen T."/>
        </authorList>
    </citation>
    <scope>NUCLEOTIDE SEQUENCE</scope>
    <source>
        <strain evidence="1">Nanhai2018</strain>
        <tissue evidence="1">Muscle</tissue>
    </source>
</reference>
<gene>
    <name evidence="1" type="ORF">HOLleu_39908</name>
</gene>
<evidence type="ECO:0000313" key="2">
    <source>
        <dbReference type="Proteomes" id="UP001152320"/>
    </source>
</evidence>
<sequence length="83" mass="9533">MEDNEVADIPANCGARDTMMRNILKGGAIGMYRTYITYHVTIRQSGHMVVLSYWGKRNEWDVYHIPFDHQACRPYGSPEVLGQ</sequence>
<name>A0A9Q0YCW9_HOLLE</name>
<dbReference type="AlphaFoldDB" id="A0A9Q0YCW9"/>
<organism evidence="1 2">
    <name type="scientific">Holothuria leucospilota</name>
    <name type="common">Black long sea cucumber</name>
    <name type="synonym">Mertensiothuria leucospilota</name>
    <dbReference type="NCBI Taxonomy" id="206669"/>
    <lineage>
        <taxon>Eukaryota</taxon>
        <taxon>Metazoa</taxon>
        <taxon>Echinodermata</taxon>
        <taxon>Eleutherozoa</taxon>
        <taxon>Echinozoa</taxon>
        <taxon>Holothuroidea</taxon>
        <taxon>Aspidochirotacea</taxon>
        <taxon>Aspidochirotida</taxon>
        <taxon>Holothuriidae</taxon>
        <taxon>Holothuria</taxon>
    </lineage>
</organism>